<evidence type="ECO:0000256" key="2">
    <source>
        <dbReference type="ARBA" id="ARBA00022475"/>
    </source>
</evidence>
<dbReference type="EMBL" id="JAARUV010000002">
    <property type="protein sequence ID" value="MBC1778763.1"/>
    <property type="molecule type" value="Genomic_DNA"/>
</dbReference>
<feature type="transmembrane region" description="Helical" evidence="6">
    <location>
        <begin position="170"/>
        <end position="190"/>
    </location>
</feature>
<feature type="transmembrane region" description="Helical" evidence="6">
    <location>
        <begin position="51"/>
        <end position="73"/>
    </location>
</feature>
<gene>
    <name evidence="7" type="ORF">HCA46_07940</name>
</gene>
<dbReference type="Pfam" id="PF01943">
    <property type="entry name" value="Polysacc_synt"/>
    <property type="match status" value="1"/>
</dbReference>
<evidence type="ECO:0000256" key="4">
    <source>
        <dbReference type="ARBA" id="ARBA00022989"/>
    </source>
</evidence>
<dbReference type="InterPro" id="IPR050833">
    <property type="entry name" value="Poly_Biosynth_Transport"/>
</dbReference>
<feature type="transmembrane region" description="Helical" evidence="6">
    <location>
        <begin position="114"/>
        <end position="131"/>
    </location>
</feature>
<comment type="subcellular location">
    <subcellularLocation>
        <location evidence="1">Cell membrane</location>
        <topology evidence="1">Multi-pass membrane protein</topology>
    </subcellularLocation>
</comment>
<keyword evidence="3 6" id="KW-0812">Transmembrane</keyword>
<dbReference type="PANTHER" id="PTHR30250">
    <property type="entry name" value="PST FAMILY PREDICTED COLANIC ACID TRANSPORTER"/>
    <property type="match status" value="1"/>
</dbReference>
<dbReference type="Proteomes" id="UP000547643">
    <property type="component" value="Unassembled WGS sequence"/>
</dbReference>
<dbReference type="RefSeq" id="WP_185472009.1">
    <property type="nucleotide sequence ID" value="NZ_JAARZA010000009.1"/>
</dbReference>
<dbReference type="PANTHER" id="PTHR30250:SF11">
    <property type="entry name" value="O-ANTIGEN TRANSPORTER-RELATED"/>
    <property type="match status" value="1"/>
</dbReference>
<dbReference type="InterPro" id="IPR002797">
    <property type="entry name" value="Polysacc_synth"/>
</dbReference>
<feature type="transmembrane region" description="Helical" evidence="6">
    <location>
        <begin position="85"/>
        <end position="108"/>
    </location>
</feature>
<dbReference type="GO" id="GO:0005886">
    <property type="term" value="C:plasma membrane"/>
    <property type="evidence" value="ECO:0007669"/>
    <property type="project" value="UniProtKB-SubCell"/>
</dbReference>
<feature type="transmembrane region" description="Helical" evidence="6">
    <location>
        <begin position="347"/>
        <end position="370"/>
    </location>
</feature>
<evidence type="ECO:0000256" key="5">
    <source>
        <dbReference type="ARBA" id="ARBA00023136"/>
    </source>
</evidence>
<evidence type="ECO:0000313" key="8">
    <source>
        <dbReference type="Proteomes" id="UP000547643"/>
    </source>
</evidence>
<dbReference type="AlphaFoldDB" id="A0A7X0XQC7"/>
<sequence length="422" mass="47528">MENQDMIKALRNIAKNAYGITIIKKGIVIITGLLTMILLTRFLGPELKGEYSYLFNLVTIGTTILNLGISLVYPEYKRKGRDYRNVFITLSLLQFIIYIALSLLFFFLSGMGNYGFVAILISVSILNLQLSQLNLVEDIRSHSVITIIGAVSNLLFTIVLFYFFSSNVSLVLLVFLLKNVILIGCTLRILAKNFHFGGSKKAFQAILVAGMLPMLTTFLISINYRIDIVLLGWMNVSFYDIGLYSTGVQLAEYAWMIPDIFKEVMLHKNARRDDIRSLLFSLRMATTSVIFFGILMIIGGKWLIGFMFGASFIGAYSITVLMFLAVPAMVYTKIIGTLFIANGKWRFYFVTLLITVLLNIALNFALVPFFGTIGSALASIVSYSLSGGIFLIWLIRNTDAKWHDALFIKKQDVVQIRQIIKR</sequence>
<feature type="transmembrane region" description="Helical" evidence="6">
    <location>
        <begin position="21"/>
        <end position="39"/>
    </location>
</feature>
<feature type="transmembrane region" description="Helical" evidence="6">
    <location>
        <begin position="236"/>
        <end position="257"/>
    </location>
</feature>
<keyword evidence="2" id="KW-1003">Cell membrane</keyword>
<protein>
    <submittedName>
        <fullName evidence="7">Oligosaccharide flippase family protein</fullName>
    </submittedName>
</protein>
<proteinExistence type="predicted"/>
<keyword evidence="4 6" id="KW-1133">Transmembrane helix</keyword>
<name>A0A7X0XQC7_9LIST</name>
<evidence type="ECO:0000256" key="3">
    <source>
        <dbReference type="ARBA" id="ARBA00022692"/>
    </source>
</evidence>
<feature type="transmembrane region" description="Helical" evidence="6">
    <location>
        <begin position="202"/>
        <end position="224"/>
    </location>
</feature>
<evidence type="ECO:0000256" key="6">
    <source>
        <dbReference type="SAM" id="Phobius"/>
    </source>
</evidence>
<feature type="transmembrane region" description="Helical" evidence="6">
    <location>
        <begin position="278"/>
        <end position="298"/>
    </location>
</feature>
<organism evidence="7 8">
    <name type="scientific">Listeria booriae</name>
    <dbReference type="NCBI Taxonomy" id="1552123"/>
    <lineage>
        <taxon>Bacteria</taxon>
        <taxon>Bacillati</taxon>
        <taxon>Bacillota</taxon>
        <taxon>Bacilli</taxon>
        <taxon>Bacillales</taxon>
        <taxon>Listeriaceae</taxon>
        <taxon>Listeria</taxon>
    </lineage>
</organism>
<comment type="caution">
    <text evidence="7">The sequence shown here is derived from an EMBL/GenBank/DDBJ whole genome shotgun (WGS) entry which is preliminary data.</text>
</comment>
<feature type="transmembrane region" description="Helical" evidence="6">
    <location>
        <begin position="304"/>
        <end position="326"/>
    </location>
</feature>
<evidence type="ECO:0000256" key="1">
    <source>
        <dbReference type="ARBA" id="ARBA00004651"/>
    </source>
</evidence>
<keyword evidence="5 6" id="KW-0472">Membrane</keyword>
<reference evidence="7 8" key="1">
    <citation type="submission" date="2020-03" db="EMBL/GenBank/DDBJ databases">
        <title>Soil Listeria distribution.</title>
        <authorList>
            <person name="Liao J."/>
            <person name="Wiedmann M."/>
        </authorList>
    </citation>
    <scope>NUCLEOTIDE SEQUENCE [LARGE SCALE GENOMIC DNA]</scope>
    <source>
        <strain evidence="7 8">FSL L7-1017</strain>
    </source>
</reference>
<feature type="transmembrane region" description="Helical" evidence="6">
    <location>
        <begin position="376"/>
        <end position="395"/>
    </location>
</feature>
<evidence type="ECO:0000313" key="7">
    <source>
        <dbReference type="EMBL" id="MBC1778763.1"/>
    </source>
</evidence>
<feature type="transmembrane region" description="Helical" evidence="6">
    <location>
        <begin position="143"/>
        <end position="164"/>
    </location>
</feature>
<accession>A0A7X0XQC7</accession>